<proteinExistence type="inferred from homology"/>
<dbReference type="CDD" id="cd00340">
    <property type="entry name" value="GSH_Peroxidase"/>
    <property type="match status" value="1"/>
</dbReference>
<evidence type="ECO:0000256" key="3">
    <source>
        <dbReference type="ARBA" id="ARBA00023002"/>
    </source>
</evidence>
<dbReference type="GO" id="GO:0004601">
    <property type="term" value="F:peroxidase activity"/>
    <property type="evidence" value="ECO:0007669"/>
    <property type="project" value="UniProtKB-KW"/>
</dbReference>
<evidence type="ECO:0000313" key="7">
    <source>
        <dbReference type="Proteomes" id="UP001059380"/>
    </source>
</evidence>
<dbReference type="PRINTS" id="PR01011">
    <property type="entry name" value="GLUTPROXDASE"/>
</dbReference>
<evidence type="ECO:0000256" key="1">
    <source>
        <dbReference type="ARBA" id="ARBA00006926"/>
    </source>
</evidence>
<organism evidence="6 7">
    <name type="scientific">Occallatibacter riparius</name>
    <dbReference type="NCBI Taxonomy" id="1002689"/>
    <lineage>
        <taxon>Bacteria</taxon>
        <taxon>Pseudomonadati</taxon>
        <taxon>Acidobacteriota</taxon>
        <taxon>Terriglobia</taxon>
        <taxon>Terriglobales</taxon>
        <taxon>Acidobacteriaceae</taxon>
        <taxon>Occallatibacter</taxon>
    </lineage>
</organism>
<dbReference type="EMBL" id="CP093313">
    <property type="protein sequence ID" value="UWZ85355.1"/>
    <property type="molecule type" value="Genomic_DNA"/>
</dbReference>
<reference evidence="6" key="1">
    <citation type="submission" date="2021-04" db="EMBL/GenBank/DDBJ databases">
        <title>Phylogenetic analysis of Acidobacteriaceae.</title>
        <authorList>
            <person name="Qiu L."/>
            <person name="Zhang Q."/>
        </authorList>
    </citation>
    <scope>NUCLEOTIDE SEQUENCE</scope>
    <source>
        <strain evidence="6">DSM 25168</strain>
    </source>
</reference>
<dbReference type="PANTHER" id="PTHR11592">
    <property type="entry name" value="GLUTATHIONE PEROXIDASE"/>
    <property type="match status" value="1"/>
</dbReference>
<dbReference type="PIRSF" id="PIRSF000303">
    <property type="entry name" value="Glutathion_perox"/>
    <property type="match status" value="1"/>
</dbReference>
<protein>
    <recommendedName>
        <fullName evidence="5">Glutathione peroxidase</fullName>
    </recommendedName>
</protein>
<dbReference type="InterPro" id="IPR036249">
    <property type="entry name" value="Thioredoxin-like_sf"/>
</dbReference>
<sequence length="166" mass="18549">MTAEKSPLYEITADLLDGHPLKLSYFAGRALLIVNTASQCGFTPQYAALEQLYRDFNPRGFEVLAFPSNQFGNQEPGTAADIATFCERNYGVSFPVFAKIDVNGANAHPVFRFLTGARRGFFGTKRIKWNFTKFLVDRSGNVVGRYAPSTEPAKLRDMIDLLLKQQ</sequence>
<dbReference type="SUPFAM" id="SSF52833">
    <property type="entry name" value="Thioredoxin-like"/>
    <property type="match status" value="1"/>
</dbReference>
<dbReference type="PROSITE" id="PS00763">
    <property type="entry name" value="GLUTATHIONE_PEROXID_2"/>
    <property type="match status" value="1"/>
</dbReference>
<accession>A0A9J7BR96</accession>
<dbReference type="PROSITE" id="PS00460">
    <property type="entry name" value="GLUTATHIONE_PEROXID_1"/>
    <property type="match status" value="1"/>
</dbReference>
<dbReference type="GO" id="GO:0034599">
    <property type="term" value="P:cellular response to oxidative stress"/>
    <property type="evidence" value="ECO:0007669"/>
    <property type="project" value="TreeGrafter"/>
</dbReference>
<dbReference type="Gene3D" id="3.40.30.10">
    <property type="entry name" value="Glutaredoxin"/>
    <property type="match status" value="1"/>
</dbReference>
<keyword evidence="7" id="KW-1185">Reference proteome</keyword>
<dbReference type="FunFam" id="3.40.30.10:FF:000010">
    <property type="entry name" value="Glutathione peroxidase"/>
    <property type="match status" value="1"/>
</dbReference>
<dbReference type="RefSeq" id="WP_260794872.1">
    <property type="nucleotide sequence ID" value="NZ_CP093313.1"/>
</dbReference>
<dbReference type="Proteomes" id="UP001059380">
    <property type="component" value="Chromosome"/>
</dbReference>
<dbReference type="InterPro" id="IPR029759">
    <property type="entry name" value="GPX_AS"/>
</dbReference>
<feature type="active site" evidence="4">
    <location>
        <position position="40"/>
    </location>
</feature>
<keyword evidence="3 5" id="KW-0560">Oxidoreductase</keyword>
<dbReference type="AlphaFoldDB" id="A0A9J7BR96"/>
<dbReference type="InterPro" id="IPR000889">
    <property type="entry name" value="Glutathione_peroxidase"/>
</dbReference>
<dbReference type="PROSITE" id="PS51355">
    <property type="entry name" value="GLUTATHIONE_PEROXID_3"/>
    <property type="match status" value="1"/>
</dbReference>
<dbReference type="PANTHER" id="PTHR11592:SF78">
    <property type="entry name" value="GLUTATHIONE PEROXIDASE"/>
    <property type="match status" value="1"/>
</dbReference>
<dbReference type="Pfam" id="PF00255">
    <property type="entry name" value="GSHPx"/>
    <property type="match status" value="1"/>
</dbReference>
<comment type="similarity">
    <text evidence="1 5">Belongs to the glutathione peroxidase family.</text>
</comment>
<dbReference type="InterPro" id="IPR029760">
    <property type="entry name" value="GPX_CS"/>
</dbReference>
<evidence type="ECO:0000256" key="2">
    <source>
        <dbReference type="ARBA" id="ARBA00022559"/>
    </source>
</evidence>
<keyword evidence="2 5" id="KW-0575">Peroxidase</keyword>
<gene>
    <name evidence="6" type="ORF">MOP44_05300</name>
</gene>
<dbReference type="KEGG" id="orp:MOP44_05300"/>
<name>A0A9J7BR96_9BACT</name>
<evidence type="ECO:0000256" key="5">
    <source>
        <dbReference type="RuleBase" id="RU000499"/>
    </source>
</evidence>
<evidence type="ECO:0000256" key="4">
    <source>
        <dbReference type="PIRSR" id="PIRSR000303-1"/>
    </source>
</evidence>
<evidence type="ECO:0000313" key="6">
    <source>
        <dbReference type="EMBL" id="UWZ85355.1"/>
    </source>
</evidence>